<dbReference type="InterPro" id="IPR013325">
    <property type="entry name" value="RNA_pol_sigma_r2"/>
</dbReference>
<proteinExistence type="inferred from homology"/>
<gene>
    <name evidence="8" type="ORF">HKN21_04540</name>
</gene>
<dbReference type="GO" id="GO:0003677">
    <property type="term" value="F:DNA binding"/>
    <property type="evidence" value="ECO:0007669"/>
    <property type="project" value="UniProtKB-KW"/>
</dbReference>
<evidence type="ECO:0000256" key="2">
    <source>
        <dbReference type="ARBA" id="ARBA00023015"/>
    </source>
</evidence>
<dbReference type="GO" id="GO:0006352">
    <property type="term" value="P:DNA-templated transcription initiation"/>
    <property type="evidence" value="ECO:0007669"/>
    <property type="project" value="InterPro"/>
</dbReference>
<dbReference type="InterPro" id="IPR013324">
    <property type="entry name" value="RNA_pol_sigma_r3/r4-like"/>
</dbReference>
<comment type="similarity">
    <text evidence="1">Belongs to the sigma-70 factor family. ECF subfamily.</text>
</comment>
<keyword evidence="2" id="KW-0805">Transcription regulation</keyword>
<evidence type="ECO:0000256" key="3">
    <source>
        <dbReference type="ARBA" id="ARBA00023082"/>
    </source>
</evidence>
<dbReference type="GO" id="GO:0016987">
    <property type="term" value="F:sigma factor activity"/>
    <property type="evidence" value="ECO:0007669"/>
    <property type="project" value="UniProtKB-KW"/>
</dbReference>
<evidence type="ECO:0000256" key="1">
    <source>
        <dbReference type="ARBA" id="ARBA00010641"/>
    </source>
</evidence>
<evidence type="ECO:0000259" key="6">
    <source>
        <dbReference type="Pfam" id="PF04542"/>
    </source>
</evidence>
<dbReference type="InterPro" id="IPR039425">
    <property type="entry name" value="RNA_pol_sigma-70-like"/>
</dbReference>
<dbReference type="Proteomes" id="UP000547674">
    <property type="component" value="Unassembled WGS sequence"/>
</dbReference>
<dbReference type="EMBL" id="JABDJR010000168">
    <property type="protein sequence ID" value="NNF06006.1"/>
    <property type="molecule type" value="Genomic_DNA"/>
</dbReference>
<dbReference type="PANTHER" id="PTHR43133:SF8">
    <property type="entry name" value="RNA POLYMERASE SIGMA FACTOR HI_1459-RELATED"/>
    <property type="match status" value="1"/>
</dbReference>
<dbReference type="SUPFAM" id="SSF88946">
    <property type="entry name" value="Sigma2 domain of RNA polymerase sigma factors"/>
    <property type="match status" value="1"/>
</dbReference>
<dbReference type="CDD" id="cd06171">
    <property type="entry name" value="Sigma70_r4"/>
    <property type="match status" value="1"/>
</dbReference>
<keyword evidence="5" id="KW-0804">Transcription</keyword>
<dbReference type="AlphaFoldDB" id="A0A7Y2H1I3"/>
<sequence>MKTDADKSGKKKEKLTLSQDVLNRVRTRDPDALGQLFDAYFPVVYGTAFRLLGNRDQAQDASQDVFCKVHRAADQLDTSRDPAPWLVGITYNVCRDYWRSRAHRLATQSASLDEHPALGATLKVDGPDPETQASLNQREILVQEAIMSLPEDMRTVVVLHDYQGMTHEEISHVVGASHAAVRKRYSRALSQLAKALKDQLV</sequence>
<evidence type="ECO:0000313" key="9">
    <source>
        <dbReference type="Proteomes" id="UP000547674"/>
    </source>
</evidence>
<evidence type="ECO:0000259" key="7">
    <source>
        <dbReference type="Pfam" id="PF08281"/>
    </source>
</evidence>
<comment type="caution">
    <text evidence="8">The sequence shown here is derived from an EMBL/GenBank/DDBJ whole genome shotgun (WGS) entry which is preliminary data.</text>
</comment>
<dbReference type="Gene3D" id="1.10.1740.10">
    <property type="match status" value="1"/>
</dbReference>
<feature type="domain" description="RNA polymerase sigma factor 70 region 4 type 2" evidence="7">
    <location>
        <begin position="141"/>
        <end position="192"/>
    </location>
</feature>
<dbReference type="Pfam" id="PF08281">
    <property type="entry name" value="Sigma70_r4_2"/>
    <property type="match status" value="1"/>
</dbReference>
<feature type="domain" description="RNA polymerase sigma-70 region 2" evidence="6">
    <location>
        <begin position="36"/>
        <end position="102"/>
    </location>
</feature>
<dbReference type="Gene3D" id="1.10.10.10">
    <property type="entry name" value="Winged helix-like DNA-binding domain superfamily/Winged helix DNA-binding domain"/>
    <property type="match status" value="1"/>
</dbReference>
<dbReference type="NCBIfam" id="TIGR02937">
    <property type="entry name" value="sigma70-ECF"/>
    <property type="match status" value="1"/>
</dbReference>
<dbReference type="InterPro" id="IPR014284">
    <property type="entry name" value="RNA_pol_sigma-70_dom"/>
</dbReference>
<evidence type="ECO:0000256" key="4">
    <source>
        <dbReference type="ARBA" id="ARBA00023125"/>
    </source>
</evidence>
<organism evidence="8 9">
    <name type="scientific">Eiseniibacteriota bacterium</name>
    <dbReference type="NCBI Taxonomy" id="2212470"/>
    <lineage>
        <taxon>Bacteria</taxon>
        <taxon>Candidatus Eiseniibacteriota</taxon>
    </lineage>
</organism>
<dbReference type="InterPro" id="IPR036388">
    <property type="entry name" value="WH-like_DNA-bd_sf"/>
</dbReference>
<evidence type="ECO:0000256" key="5">
    <source>
        <dbReference type="ARBA" id="ARBA00023163"/>
    </source>
</evidence>
<keyword evidence="3" id="KW-0731">Sigma factor</keyword>
<keyword evidence="4" id="KW-0238">DNA-binding</keyword>
<dbReference type="SUPFAM" id="SSF88659">
    <property type="entry name" value="Sigma3 and sigma4 domains of RNA polymerase sigma factors"/>
    <property type="match status" value="1"/>
</dbReference>
<evidence type="ECO:0000313" key="8">
    <source>
        <dbReference type="EMBL" id="NNF06006.1"/>
    </source>
</evidence>
<protein>
    <submittedName>
        <fullName evidence="8">RNA polymerase sigma factor</fullName>
    </submittedName>
</protein>
<dbReference type="InterPro" id="IPR013249">
    <property type="entry name" value="RNA_pol_sigma70_r4_t2"/>
</dbReference>
<name>A0A7Y2H1I3_UNCEI</name>
<reference evidence="8 9" key="1">
    <citation type="submission" date="2020-03" db="EMBL/GenBank/DDBJ databases">
        <title>Metabolic flexibility allows generalist bacteria to become dominant in a frequently disturbed ecosystem.</title>
        <authorList>
            <person name="Chen Y.-J."/>
            <person name="Leung P.M."/>
            <person name="Bay S.K."/>
            <person name="Hugenholtz P."/>
            <person name="Kessler A.J."/>
            <person name="Shelley G."/>
            <person name="Waite D.W."/>
            <person name="Cook P.L."/>
            <person name="Greening C."/>
        </authorList>
    </citation>
    <scope>NUCLEOTIDE SEQUENCE [LARGE SCALE GENOMIC DNA]</scope>
    <source>
        <strain evidence="8">SS_bin_28</strain>
    </source>
</reference>
<accession>A0A7Y2H1I3</accession>
<dbReference type="Pfam" id="PF04542">
    <property type="entry name" value="Sigma70_r2"/>
    <property type="match status" value="1"/>
</dbReference>
<dbReference type="InterPro" id="IPR007627">
    <property type="entry name" value="RNA_pol_sigma70_r2"/>
</dbReference>
<dbReference type="PANTHER" id="PTHR43133">
    <property type="entry name" value="RNA POLYMERASE ECF-TYPE SIGMA FACTO"/>
    <property type="match status" value="1"/>
</dbReference>